<keyword evidence="1 2" id="KW-0597">Phosphoprotein</keyword>
<protein>
    <submittedName>
        <fullName evidence="5">Response regulator</fullName>
    </submittedName>
</protein>
<sequence length="262" mass="28957">MGRTAFYYNWVEQTGHTMPAPIRVLHVEDNPEFASMTATWLQRRVEAISVDRVPAPADGLEWLADSRPDCVVSDYQMPGMTGLEFLEEIREEYPDLPFILFTSKGSDEVATDAIDAGVTDYLQKDTGMEQYALLANRIEHAVARRRAERDYQTLLDNTPEGVAVCEPDSGVVIDANGRFCELCGHNREDVLGASLTELTPAEAVVGDDLGNRLQLSTSDEAAAETVQHTFVDAAGNERRVDITVKPAEIDGRQRVLAFVRPA</sequence>
<dbReference type="SMART" id="SM00091">
    <property type="entry name" value="PAS"/>
    <property type="match status" value="1"/>
</dbReference>
<evidence type="ECO:0000313" key="5">
    <source>
        <dbReference type="EMBL" id="TQQ82900.1"/>
    </source>
</evidence>
<name>A0A8J8PAP9_9EURY</name>
<dbReference type="SMART" id="SM00448">
    <property type="entry name" value="REC"/>
    <property type="match status" value="1"/>
</dbReference>
<reference evidence="5" key="1">
    <citation type="submission" date="2019-02" db="EMBL/GenBank/DDBJ databases">
        <title>Halonotius sp. a new haloarchaeum isolated from saline soil.</title>
        <authorList>
            <person name="Duran-Viseras A."/>
            <person name="Sanchez-Porro C."/>
            <person name="Ventosa A."/>
        </authorList>
    </citation>
    <scope>NUCLEOTIDE SEQUENCE</scope>
    <source>
        <strain evidence="5">F15B</strain>
    </source>
</reference>
<gene>
    <name evidence="5" type="ORF">EGH24_05540</name>
</gene>
<dbReference type="SUPFAM" id="SSF52172">
    <property type="entry name" value="CheY-like"/>
    <property type="match status" value="1"/>
</dbReference>
<dbReference type="GO" id="GO:0000160">
    <property type="term" value="P:phosphorelay signal transduction system"/>
    <property type="evidence" value="ECO:0007669"/>
    <property type="project" value="InterPro"/>
</dbReference>
<feature type="modified residue" description="4-aspartylphosphate" evidence="2">
    <location>
        <position position="74"/>
    </location>
</feature>
<dbReference type="InterPro" id="IPR000014">
    <property type="entry name" value="PAS"/>
</dbReference>
<dbReference type="InterPro" id="IPR050595">
    <property type="entry name" value="Bact_response_regulator"/>
</dbReference>
<evidence type="ECO:0000256" key="2">
    <source>
        <dbReference type="PROSITE-ProRule" id="PRU00169"/>
    </source>
</evidence>
<evidence type="ECO:0000259" key="3">
    <source>
        <dbReference type="PROSITE" id="PS50110"/>
    </source>
</evidence>
<comment type="caution">
    <text evidence="5">The sequence shown here is derived from an EMBL/GenBank/DDBJ whole genome shotgun (WGS) entry which is preliminary data.</text>
</comment>
<feature type="domain" description="Response regulatory" evidence="3">
    <location>
        <begin position="23"/>
        <end position="139"/>
    </location>
</feature>
<organism evidence="5 6">
    <name type="scientific">Halonotius terrestris</name>
    <dbReference type="NCBI Taxonomy" id="2487750"/>
    <lineage>
        <taxon>Archaea</taxon>
        <taxon>Methanobacteriati</taxon>
        <taxon>Methanobacteriota</taxon>
        <taxon>Stenosarchaea group</taxon>
        <taxon>Halobacteria</taxon>
        <taxon>Halobacteriales</taxon>
        <taxon>Haloferacaceae</taxon>
        <taxon>Halonotius</taxon>
    </lineage>
</organism>
<dbReference type="InterPro" id="IPR035965">
    <property type="entry name" value="PAS-like_dom_sf"/>
</dbReference>
<dbReference type="PANTHER" id="PTHR44591">
    <property type="entry name" value="STRESS RESPONSE REGULATOR PROTEIN 1"/>
    <property type="match status" value="1"/>
</dbReference>
<keyword evidence="6" id="KW-1185">Reference proteome</keyword>
<dbReference type="AlphaFoldDB" id="A0A8J8PAP9"/>
<dbReference type="EMBL" id="RKLU01000002">
    <property type="protein sequence ID" value="TQQ82900.1"/>
    <property type="molecule type" value="Genomic_DNA"/>
</dbReference>
<evidence type="ECO:0000259" key="4">
    <source>
        <dbReference type="PROSITE" id="PS50112"/>
    </source>
</evidence>
<dbReference type="Gene3D" id="3.40.50.2300">
    <property type="match status" value="1"/>
</dbReference>
<dbReference type="NCBIfam" id="TIGR00229">
    <property type="entry name" value="sensory_box"/>
    <property type="match status" value="1"/>
</dbReference>
<accession>A0A8J8PAP9</accession>
<dbReference type="PROSITE" id="PS50112">
    <property type="entry name" value="PAS"/>
    <property type="match status" value="1"/>
</dbReference>
<dbReference type="Pfam" id="PF00072">
    <property type="entry name" value="Response_reg"/>
    <property type="match status" value="1"/>
</dbReference>
<dbReference type="InterPro" id="IPR001789">
    <property type="entry name" value="Sig_transdc_resp-reg_receiver"/>
</dbReference>
<dbReference type="CDD" id="cd00156">
    <property type="entry name" value="REC"/>
    <property type="match status" value="1"/>
</dbReference>
<dbReference type="Gene3D" id="3.30.450.20">
    <property type="entry name" value="PAS domain"/>
    <property type="match status" value="1"/>
</dbReference>
<feature type="domain" description="PAS" evidence="4">
    <location>
        <begin position="147"/>
        <end position="202"/>
    </location>
</feature>
<evidence type="ECO:0000313" key="6">
    <source>
        <dbReference type="Proteomes" id="UP000705823"/>
    </source>
</evidence>
<dbReference type="InterPro" id="IPR011006">
    <property type="entry name" value="CheY-like_superfamily"/>
</dbReference>
<dbReference type="Proteomes" id="UP000705823">
    <property type="component" value="Unassembled WGS sequence"/>
</dbReference>
<dbReference type="CDD" id="cd00130">
    <property type="entry name" value="PAS"/>
    <property type="match status" value="1"/>
</dbReference>
<dbReference type="PROSITE" id="PS50110">
    <property type="entry name" value="RESPONSE_REGULATORY"/>
    <property type="match status" value="1"/>
</dbReference>
<dbReference type="SUPFAM" id="SSF55785">
    <property type="entry name" value="PYP-like sensor domain (PAS domain)"/>
    <property type="match status" value="1"/>
</dbReference>
<evidence type="ECO:0000256" key="1">
    <source>
        <dbReference type="ARBA" id="ARBA00022553"/>
    </source>
</evidence>
<dbReference type="Pfam" id="PF13188">
    <property type="entry name" value="PAS_8"/>
    <property type="match status" value="1"/>
</dbReference>
<dbReference type="PANTHER" id="PTHR44591:SF3">
    <property type="entry name" value="RESPONSE REGULATORY DOMAIN-CONTAINING PROTEIN"/>
    <property type="match status" value="1"/>
</dbReference>
<proteinExistence type="predicted"/>